<dbReference type="GO" id="GO:0005764">
    <property type="term" value="C:lysosome"/>
    <property type="evidence" value="ECO:0007669"/>
    <property type="project" value="TreeGrafter"/>
</dbReference>
<keyword evidence="2" id="KW-0040">ANK repeat</keyword>
<proteinExistence type="predicted"/>
<dbReference type="InterPro" id="IPR002110">
    <property type="entry name" value="Ankyrin_rpt"/>
</dbReference>
<gene>
    <name evidence="3" type="ORF">g.19929</name>
</gene>
<dbReference type="Pfam" id="PF00023">
    <property type="entry name" value="Ank"/>
    <property type="match status" value="1"/>
</dbReference>
<dbReference type="Gene3D" id="1.25.40.20">
    <property type="entry name" value="Ankyrin repeat-containing domain"/>
    <property type="match status" value="1"/>
</dbReference>
<accession>A0A1B6CRL5</accession>
<name>A0A1B6CRL5_9HEMI</name>
<dbReference type="SUPFAM" id="SSF48403">
    <property type="entry name" value="Ankyrin repeat"/>
    <property type="match status" value="1"/>
</dbReference>
<dbReference type="PANTHER" id="PTHR22600">
    <property type="entry name" value="BETA-HEXOSAMINIDASE"/>
    <property type="match status" value="1"/>
</dbReference>
<dbReference type="GO" id="GO:0016020">
    <property type="term" value="C:membrane"/>
    <property type="evidence" value="ECO:0007669"/>
    <property type="project" value="TreeGrafter"/>
</dbReference>
<protein>
    <submittedName>
        <fullName evidence="3">Uncharacterized protein</fullName>
    </submittedName>
</protein>
<evidence type="ECO:0000256" key="1">
    <source>
        <dbReference type="ARBA" id="ARBA00022801"/>
    </source>
</evidence>
<dbReference type="SUPFAM" id="SSF55545">
    <property type="entry name" value="beta-N-acetylhexosaminidase-like domain"/>
    <property type="match status" value="1"/>
</dbReference>
<dbReference type="InterPro" id="IPR017853">
    <property type="entry name" value="GH"/>
</dbReference>
<keyword evidence="1" id="KW-0378">Hydrolase</keyword>
<dbReference type="GO" id="GO:0004563">
    <property type="term" value="F:beta-N-acetylhexosaminidase activity"/>
    <property type="evidence" value="ECO:0007669"/>
    <property type="project" value="InterPro"/>
</dbReference>
<dbReference type="InterPro" id="IPR036770">
    <property type="entry name" value="Ankyrin_rpt-contain_sf"/>
</dbReference>
<evidence type="ECO:0000313" key="3">
    <source>
        <dbReference type="EMBL" id="JAS16216.1"/>
    </source>
</evidence>
<dbReference type="PROSITE" id="PS50297">
    <property type="entry name" value="ANK_REP_REGION"/>
    <property type="match status" value="1"/>
</dbReference>
<feature type="repeat" description="ANK" evidence="2">
    <location>
        <begin position="4"/>
        <end position="36"/>
    </location>
</feature>
<dbReference type="InterPro" id="IPR025705">
    <property type="entry name" value="Beta_hexosaminidase_sua/sub"/>
</dbReference>
<evidence type="ECO:0000256" key="2">
    <source>
        <dbReference type="PROSITE-ProRule" id="PRU00023"/>
    </source>
</evidence>
<dbReference type="InterPro" id="IPR029018">
    <property type="entry name" value="Hex-like_dom2"/>
</dbReference>
<reference evidence="3" key="1">
    <citation type="submission" date="2015-12" db="EMBL/GenBank/DDBJ databases">
        <title>De novo transcriptome assembly of four potential Pierce s Disease insect vectors from Arizona vineyards.</title>
        <authorList>
            <person name="Tassone E.E."/>
        </authorList>
    </citation>
    <scope>NUCLEOTIDE SEQUENCE</scope>
</reference>
<dbReference type="GO" id="GO:0006689">
    <property type="term" value="P:ganglioside catabolic process"/>
    <property type="evidence" value="ECO:0007669"/>
    <property type="project" value="TreeGrafter"/>
</dbReference>
<dbReference type="SUPFAM" id="SSF51445">
    <property type="entry name" value="(Trans)glycosidases"/>
    <property type="match status" value="1"/>
</dbReference>
<dbReference type="EMBL" id="GEDC01021082">
    <property type="protein sequence ID" value="JAS16216.1"/>
    <property type="molecule type" value="Transcribed_RNA"/>
</dbReference>
<organism evidence="3">
    <name type="scientific">Clastoptera arizonana</name>
    <name type="common">Arizona spittle bug</name>
    <dbReference type="NCBI Taxonomy" id="38151"/>
    <lineage>
        <taxon>Eukaryota</taxon>
        <taxon>Metazoa</taxon>
        <taxon>Ecdysozoa</taxon>
        <taxon>Arthropoda</taxon>
        <taxon>Hexapoda</taxon>
        <taxon>Insecta</taxon>
        <taxon>Pterygota</taxon>
        <taxon>Neoptera</taxon>
        <taxon>Paraneoptera</taxon>
        <taxon>Hemiptera</taxon>
        <taxon>Auchenorrhyncha</taxon>
        <taxon>Cercopoidea</taxon>
        <taxon>Clastopteridae</taxon>
        <taxon>Clastoptera</taxon>
    </lineage>
</organism>
<dbReference type="GO" id="GO:0005975">
    <property type="term" value="P:carbohydrate metabolic process"/>
    <property type="evidence" value="ECO:0007669"/>
    <property type="project" value="InterPro"/>
</dbReference>
<dbReference type="GO" id="GO:0030203">
    <property type="term" value="P:glycosaminoglycan metabolic process"/>
    <property type="evidence" value="ECO:0007669"/>
    <property type="project" value="TreeGrafter"/>
</dbReference>
<dbReference type="Gene3D" id="3.20.20.80">
    <property type="entry name" value="Glycosidases"/>
    <property type="match status" value="2"/>
</dbReference>
<dbReference type="Gene3D" id="3.30.379.10">
    <property type="entry name" value="Chitobiase/beta-hexosaminidase domain 2-like"/>
    <property type="match status" value="1"/>
</dbReference>
<dbReference type="AlphaFoldDB" id="A0A1B6CRL5"/>
<dbReference type="PROSITE" id="PS50088">
    <property type="entry name" value="ANK_REPEAT"/>
    <property type="match status" value="1"/>
</dbReference>
<dbReference type="PANTHER" id="PTHR22600:SF21">
    <property type="entry name" value="BETA-HEXOSAMINIDASE A"/>
    <property type="match status" value="1"/>
</dbReference>
<sequence>MNSWGATPLHDGAERGDTEIVAELLRGGADLNIPVTRGKNVGKTPFDILQTKPQFQNILDEFDNNNSNIEHNEMIESVPMVNLQRSSRPSRSVSVDSYHSAVRVDPSFHLTNGSIVEKEPLKKTSSTPPPAILRGMSTSQSSSLDLSPRLDQVIESLVRTHIGSPVRPLVTHPCLHLLWPQPQRILELSGNPFIPNQNLQISVIQGNTSVHEILDVWEVHRPALLSLGLDVTVKDVLPNCGRRCESQVYCTVNPNLFSTQHAYQILISSDKIQISSDGVKSLHYALSTFTQLLRLASLQGTLSVVPVLIQDHPAMKHRGVLLDISPMSRIPTLDYLFEIIDMWSSLKVSHLHLYTRIIANTDWQLCYKQSEMVTIDRYCRDRFIELLPVIDVDNSVNKQDIGDMWPAFQDIIASFTNLKYVHIGPRLSNLLIGTLNDPSPASSSSSVLLNVSGGNSSLTLQDVWHLLSLSPEVTIMLCSNSLHNQNLANTIIPSNMVLIEYGFQADYDFTEWIQDFHQMGCTTCLCPGTASWNSLAGCPEASICNIYKAIQAVGNTGALGIVVAHWSGSYHITAHPFSWPGFIVGAGLSWNTATHWDYLHSSLPALLDTHIFQDNNCSLGDVVLELGHAETYTLRCARGQESSDLTDLPSHMGSTLYQLLTDPDDVCLDKLTTDVLSKVTKHIKRSQSSLLRAKPECHLSGMVMQELNLAIDLMLTACKIGRSLITAGMNPNSNMGLAVINLGISNLQPTFRTDIANKLLALIEQYKGAWLQRHLPGGLQNSLLVLTSALRRFVPEETS</sequence>